<organism evidence="2 3">
    <name type="scientific">Escherichia coli</name>
    <dbReference type="NCBI Taxonomy" id="562"/>
    <lineage>
        <taxon>Bacteria</taxon>
        <taxon>Pseudomonadati</taxon>
        <taxon>Pseudomonadota</taxon>
        <taxon>Gammaproteobacteria</taxon>
        <taxon>Enterobacterales</taxon>
        <taxon>Enterobacteriaceae</taxon>
        <taxon>Escherichia</taxon>
    </lineage>
</organism>
<dbReference type="Proteomes" id="UP000254428">
    <property type="component" value="Unassembled WGS sequence"/>
</dbReference>
<proteinExistence type="predicted"/>
<dbReference type="AlphaFoldDB" id="A0A376P3P7"/>
<keyword evidence="1" id="KW-1133">Transmembrane helix</keyword>
<evidence type="ECO:0000313" key="2">
    <source>
        <dbReference type="EMBL" id="STH73168.1"/>
    </source>
</evidence>
<keyword evidence="1" id="KW-0812">Transmembrane</keyword>
<accession>A0A376P3P7</accession>
<dbReference type="RefSeq" id="WP_425322881.1">
    <property type="nucleotide sequence ID" value="NZ_BLCW01000100.1"/>
</dbReference>
<reference evidence="2 3" key="1">
    <citation type="submission" date="2018-06" db="EMBL/GenBank/DDBJ databases">
        <authorList>
            <consortium name="Pathogen Informatics"/>
            <person name="Doyle S."/>
        </authorList>
    </citation>
    <scope>NUCLEOTIDE SEQUENCE [LARGE SCALE GENOMIC DNA]</scope>
    <source>
        <strain evidence="2 3">NCTC11341</strain>
    </source>
</reference>
<keyword evidence="1" id="KW-0472">Membrane</keyword>
<gene>
    <name evidence="2" type="primary">mviN_4</name>
    <name evidence="2" type="ORF">NCTC11341_04869</name>
</gene>
<feature type="transmembrane region" description="Helical" evidence="1">
    <location>
        <begin position="37"/>
        <end position="60"/>
    </location>
</feature>
<dbReference type="EMBL" id="UGBT01000002">
    <property type="protein sequence ID" value="STH73168.1"/>
    <property type="molecule type" value="Genomic_DNA"/>
</dbReference>
<evidence type="ECO:0000256" key="1">
    <source>
        <dbReference type="SAM" id="Phobius"/>
    </source>
</evidence>
<feature type="transmembrane region" description="Helical" evidence="1">
    <location>
        <begin position="7"/>
        <end position="25"/>
    </location>
</feature>
<evidence type="ECO:0000313" key="3">
    <source>
        <dbReference type="Proteomes" id="UP000254428"/>
    </source>
</evidence>
<name>A0A376P3P7_ECOLX</name>
<protein>
    <submittedName>
        <fullName evidence="2">Integral membrane protein MviN</fullName>
    </submittedName>
</protein>
<sequence length="70" mass="7731">MAFLLRLVVAVLVMSGVLLGMLHIMPEWSLGTMPWRLLRLMAVVLAGIAAYFAALAVLGFKVKEFARRTV</sequence>